<dbReference type="EC" id="3.2.2.22" evidence="1"/>
<dbReference type="Pfam" id="PF00161">
    <property type="entry name" value="RIP"/>
    <property type="match status" value="1"/>
</dbReference>
<keyword evidence="1" id="KW-0378">Hydrolase</keyword>
<organism evidence="2 3">
    <name type="scientific">Malus baccata</name>
    <name type="common">Siberian crab apple</name>
    <name type="synonym">Pyrus baccata</name>
    <dbReference type="NCBI Taxonomy" id="106549"/>
    <lineage>
        <taxon>Eukaryota</taxon>
        <taxon>Viridiplantae</taxon>
        <taxon>Streptophyta</taxon>
        <taxon>Embryophyta</taxon>
        <taxon>Tracheophyta</taxon>
        <taxon>Spermatophyta</taxon>
        <taxon>Magnoliopsida</taxon>
        <taxon>eudicotyledons</taxon>
        <taxon>Gunneridae</taxon>
        <taxon>Pentapetalae</taxon>
        <taxon>rosids</taxon>
        <taxon>fabids</taxon>
        <taxon>Rosales</taxon>
        <taxon>Rosaceae</taxon>
        <taxon>Amygdaloideae</taxon>
        <taxon>Maleae</taxon>
        <taxon>Malus</taxon>
    </lineage>
</organism>
<evidence type="ECO:0000256" key="1">
    <source>
        <dbReference type="RuleBase" id="RU004915"/>
    </source>
</evidence>
<dbReference type="EMBL" id="VIEB01001412">
    <property type="protein sequence ID" value="TQD72408.1"/>
    <property type="molecule type" value="Genomic_DNA"/>
</dbReference>
<comment type="similarity">
    <text evidence="1">Belongs to the ribosome-inactivating protein family.</text>
</comment>
<accession>A0A540KDU8</accession>
<dbReference type="GO" id="GO:0006952">
    <property type="term" value="P:defense response"/>
    <property type="evidence" value="ECO:0007669"/>
    <property type="project" value="UniProtKB-KW"/>
</dbReference>
<dbReference type="InterPro" id="IPR036041">
    <property type="entry name" value="Ribosome-inact_prot_sf"/>
</dbReference>
<dbReference type="InterPro" id="IPR016138">
    <property type="entry name" value="Ribosome_inactivat_prot_sub1"/>
</dbReference>
<keyword evidence="3" id="KW-1185">Reference proteome</keyword>
<dbReference type="SUPFAM" id="SSF56371">
    <property type="entry name" value="Ribosome inactivating proteins (RIP)"/>
    <property type="match status" value="1"/>
</dbReference>
<evidence type="ECO:0000313" key="2">
    <source>
        <dbReference type="EMBL" id="TQD72408.1"/>
    </source>
</evidence>
<name>A0A540KDU8_MALBA</name>
<gene>
    <name evidence="2" type="ORF">C1H46_042063</name>
</gene>
<dbReference type="GO" id="GO:0017148">
    <property type="term" value="P:negative regulation of translation"/>
    <property type="evidence" value="ECO:0007669"/>
    <property type="project" value="UniProtKB-KW"/>
</dbReference>
<comment type="catalytic activity">
    <reaction evidence="1">
        <text>Endohydrolysis of the N-glycosidic bond at one specific adenosine on the 28S rRNA.</text>
        <dbReference type="EC" id="3.2.2.22"/>
    </reaction>
</comment>
<dbReference type="GO" id="GO:0090729">
    <property type="term" value="F:toxin activity"/>
    <property type="evidence" value="ECO:0007669"/>
    <property type="project" value="UniProtKB-KW"/>
</dbReference>
<keyword evidence="1" id="KW-0652">Protein synthesis inhibitor</keyword>
<keyword evidence="1" id="KW-0800">Toxin</keyword>
<comment type="caution">
    <text evidence="2">The sequence shown here is derived from an EMBL/GenBank/DDBJ whole genome shotgun (WGS) entry which is preliminary data.</text>
</comment>
<dbReference type="GO" id="GO:0030598">
    <property type="term" value="F:rRNA N-glycosylase activity"/>
    <property type="evidence" value="ECO:0007669"/>
    <property type="project" value="UniProtKB-EC"/>
</dbReference>
<dbReference type="Proteomes" id="UP000315295">
    <property type="component" value="Unassembled WGS sequence"/>
</dbReference>
<proteinExistence type="inferred from homology"/>
<keyword evidence="1" id="KW-0611">Plant defense</keyword>
<evidence type="ECO:0000313" key="3">
    <source>
        <dbReference type="Proteomes" id="UP000315295"/>
    </source>
</evidence>
<dbReference type="AlphaFoldDB" id="A0A540KDU8"/>
<reference evidence="2 3" key="1">
    <citation type="journal article" date="2019" name="G3 (Bethesda)">
        <title>Sequencing of a Wild Apple (Malus baccata) Genome Unravels the Differences Between Cultivated and Wild Apple Species Regarding Disease Resistance and Cold Tolerance.</title>
        <authorList>
            <person name="Chen X."/>
        </authorList>
    </citation>
    <scope>NUCLEOTIDE SEQUENCE [LARGE SCALE GENOMIC DNA]</scope>
    <source>
        <strain evidence="3">cv. Shandingzi</strain>
        <tissue evidence="2">Leaves</tissue>
    </source>
</reference>
<dbReference type="InterPro" id="IPR001574">
    <property type="entry name" value="Ribosome_inactivat_prot"/>
</dbReference>
<sequence length="102" mass="11855">MQKLHQISPTTIAQSGSTQVTEYMDFLCFELHRRCQIDKRFLQVKLVNYEEDRVTIIIDISNVYVVGFIAGNARRHFEDCPLEADYVALFPGSVQLSYVIYF</sequence>
<protein>
    <recommendedName>
        <fullName evidence="1">rRNA N-glycosylase</fullName>
        <ecNumber evidence="1">3.2.2.22</ecNumber>
    </recommendedName>
</protein>
<dbReference type="Gene3D" id="3.40.420.10">
    <property type="entry name" value="Ricin (A subunit), domain 1"/>
    <property type="match status" value="1"/>
</dbReference>